<sequence>MVGNVLLLLGEIVRHNTCSTMVSSNSFTRVCLDILEEQLRVASKASSATDSLATENETEGTSLFFVRRRIAQQSLSGRCIGSDVLTICALTCLQRILDQFANFVTEHFAAIMVTISRLAARYDSEMTLVSYGARRRDHCGKLSSIQHRINQIRKSLTAVEIRLIIDPLVICIDELLKESTALVFLFSILVGCVELSDQRVLSKLVIFLCACFHKTFAMRYQNRLKEVPVVLLFTFKVIYNQQ</sequence>
<comment type="subcellular location">
    <subcellularLocation>
        <location evidence="1">Nucleus</location>
        <location evidence="1">Nucleolus</location>
    </subcellularLocation>
</comment>
<keyword evidence="1" id="KW-0539">Nucleus</keyword>
<comment type="function">
    <text evidence="1">Involved in nucleolar processing of pre-18S ribosomal RNA.</text>
</comment>
<gene>
    <name evidence="2" type="ORF">AB6A40_011512</name>
</gene>
<proteinExistence type="inferred from homology"/>
<dbReference type="AlphaFoldDB" id="A0ABD6EXV6"/>
<dbReference type="GO" id="GO:0006364">
    <property type="term" value="P:rRNA processing"/>
    <property type="evidence" value="ECO:0007669"/>
    <property type="project" value="UniProtKB-UniRule"/>
</dbReference>
<dbReference type="GO" id="GO:1990904">
    <property type="term" value="C:ribonucleoprotein complex"/>
    <property type="evidence" value="ECO:0007669"/>
    <property type="project" value="UniProtKB-KW"/>
</dbReference>
<dbReference type="PANTHER" id="PTHR13457:SF1">
    <property type="entry name" value="HEAT REPEAT-CONTAINING PROTEIN 1"/>
    <property type="match status" value="1"/>
</dbReference>
<dbReference type="PANTHER" id="PTHR13457">
    <property type="entry name" value="BAP28"/>
    <property type="match status" value="1"/>
</dbReference>
<keyword evidence="1" id="KW-0687">Ribonucleoprotein</keyword>
<comment type="caution">
    <text evidence="2">The sequence shown here is derived from an EMBL/GenBank/DDBJ whole genome shotgun (WGS) entry which is preliminary data.</text>
</comment>
<protein>
    <recommendedName>
        <fullName evidence="1">HEAT repeat-containing protein 1</fullName>
    </recommendedName>
</protein>
<evidence type="ECO:0000313" key="3">
    <source>
        <dbReference type="Proteomes" id="UP001608902"/>
    </source>
</evidence>
<dbReference type="InterPro" id="IPR040191">
    <property type="entry name" value="UTP10"/>
</dbReference>
<dbReference type="EMBL" id="JBGFUD010021414">
    <property type="protein sequence ID" value="MFH4984803.1"/>
    <property type="molecule type" value="Genomic_DNA"/>
</dbReference>
<keyword evidence="1" id="KW-0690">Ribosome biogenesis</keyword>
<keyword evidence="3" id="KW-1185">Reference proteome</keyword>
<keyword evidence="1" id="KW-0698">rRNA processing</keyword>
<accession>A0ABD6EXV6</accession>
<organism evidence="2 3">
    <name type="scientific">Gnathostoma spinigerum</name>
    <dbReference type="NCBI Taxonomy" id="75299"/>
    <lineage>
        <taxon>Eukaryota</taxon>
        <taxon>Metazoa</taxon>
        <taxon>Ecdysozoa</taxon>
        <taxon>Nematoda</taxon>
        <taxon>Chromadorea</taxon>
        <taxon>Rhabditida</taxon>
        <taxon>Spirurina</taxon>
        <taxon>Gnathostomatomorpha</taxon>
        <taxon>Gnathostomatoidea</taxon>
        <taxon>Gnathostomatidae</taxon>
        <taxon>Gnathostoma</taxon>
    </lineage>
</organism>
<comment type="similarity">
    <text evidence="1">Belongs to the HEATR1/UTP10 family.</text>
</comment>
<evidence type="ECO:0000256" key="1">
    <source>
        <dbReference type="RuleBase" id="RU367065"/>
    </source>
</evidence>
<evidence type="ECO:0000313" key="2">
    <source>
        <dbReference type="EMBL" id="MFH4984803.1"/>
    </source>
</evidence>
<reference evidence="2 3" key="1">
    <citation type="submission" date="2024-08" db="EMBL/GenBank/DDBJ databases">
        <title>Gnathostoma spinigerum genome.</title>
        <authorList>
            <person name="Gonzalez-Bertolin B."/>
            <person name="Monzon S."/>
            <person name="Zaballos A."/>
            <person name="Jimenez P."/>
            <person name="Dekumyoy P."/>
            <person name="Varona S."/>
            <person name="Cuesta I."/>
            <person name="Sumanam S."/>
            <person name="Adisakwattana P."/>
            <person name="Gasser R.B."/>
            <person name="Hernandez-Gonzalez A."/>
            <person name="Young N.D."/>
            <person name="Perteguer M.J."/>
        </authorList>
    </citation>
    <scope>NUCLEOTIDE SEQUENCE [LARGE SCALE GENOMIC DNA]</scope>
    <source>
        <strain evidence="2">AL3</strain>
        <tissue evidence="2">Liver</tissue>
    </source>
</reference>
<dbReference type="GO" id="GO:0005730">
    <property type="term" value="C:nucleolus"/>
    <property type="evidence" value="ECO:0007669"/>
    <property type="project" value="UniProtKB-SubCell"/>
</dbReference>
<dbReference type="Proteomes" id="UP001608902">
    <property type="component" value="Unassembled WGS sequence"/>
</dbReference>
<name>A0ABD6EXV6_9BILA</name>